<dbReference type="SUPFAM" id="SSF52172">
    <property type="entry name" value="CheY-like"/>
    <property type="match status" value="1"/>
</dbReference>
<dbReference type="PROSITE" id="PS50110">
    <property type="entry name" value="RESPONSE_REGULATORY"/>
    <property type="match status" value="1"/>
</dbReference>
<dbReference type="InterPro" id="IPR003607">
    <property type="entry name" value="HD/PDEase_dom"/>
</dbReference>
<dbReference type="InterPro" id="IPR001789">
    <property type="entry name" value="Sig_transdc_resp-reg_receiver"/>
</dbReference>
<dbReference type="PROSITE" id="PS51832">
    <property type="entry name" value="HD_GYP"/>
    <property type="match status" value="1"/>
</dbReference>
<evidence type="ECO:0008006" key="4">
    <source>
        <dbReference type="Google" id="ProtNLM"/>
    </source>
</evidence>
<dbReference type="GO" id="GO:0000160">
    <property type="term" value="P:phosphorelay signal transduction system"/>
    <property type="evidence" value="ECO:0007669"/>
    <property type="project" value="InterPro"/>
</dbReference>
<dbReference type="Pfam" id="PF13487">
    <property type="entry name" value="HD_5"/>
    <property type="match status" value="1"/>
</dbReference>
<evidence type="ECO:0000259" key="1">
    <source>
        <dbReference type="PROSITE" id="PS50110"/>
    </source>
</evidence>
<dbReference type="CDD" id="cd00077">
    <property type="entry name" value="HDc"/>
    <property type="match status" value="1"/>
</dbReference>
<gene>
    <name evidence="3" type="ORF">LCGC14_2908710</name>
</gene>
<dbReference type="SUPFAM" id="SSF109604">
    <property type="entry name" value="HD-domain/PDEase-like"/>
    <property type="match status" value="1"/>
</dbReference>
<comment type="caution">
    <text evidence="3">The sequence shown here is derived from an EMBL/GenBank/DDBJ whole genome shotgun (WGS) entry which is preliminary data.</text>
</comment>
<organism evidence="3">
    <name type="scientific">marine sediment metagenome</name>
    <dbReference type="NCBI Taxonomy" id="412755"/>
    <lineage>
        <taxon>unclassified sequences</taxon>
        <taxon>metagenomes</taxon>
        <taxon>ecological metagenomes</taxon>
    </lineage>
</organism>
<protein>
    <recommendedName>
        <fullName evidence="4">HD-GYP domain-containing protein</fullName>
    </recommendedName>
</protein>
<dbReference type="InterPro" id="IPR037522">
    <property type="entry name" value="HD_GYP_dom"/>
</dbReference>
<dbReference type="Gene3D" id="6.10.250.690">
    <property type="match status" value="1"/>
</dbReference>
<evidence type="ECO:0000259" key="2">
    <source>
        <dbReference type="PROSITE" id="PS51832"/>
    </source>
</evidence>
<dbReference type="PANTHER" id="PTHR45228">
    <property type="entry name" value="CYCLIC DI-GMP PHOSPHODIESTERASE TM_0186-RELATED"/>
    <property type="match status" value="1"/>
</dbReference>
<dbReference type="EMBL" id="LAZR01057497">
    <property type="protein sequence ID" value="KKK71958.1"/>
    <property type="molecule type" value="Genomic_DNA"/>
</dbReference>
<name>A0A0F8XSP1_9ZZZZ</name>
<accession>A0A0F8XSP1</accession>
<proteinExistence type="predicted"/>
<sequence length="266" mass="29940">MTGTQDLSTAVFALREGAYDYITKPFSFSLLMDRLNSAVGKWRTMVFHNHYLSYLERLVEKKTESLTTSQNEIEQSHDNIVLALGTAGEMYNPETENHRVRVSVNSAFLCRRFSAEGVKLRDLKWGAYLHDIGAIGIPARILSKPGPVTANEYSVIKKHSLLGYSLLKNIDFLSGASEVVLNHHEKYDGTGYPCGLEGKKIPLFARIFSVIDAFDAMVNDCLYRKAIPVKKVIRKIKRNSGTHFDPEIVKEFLQIPDLEKTLSPVS</sequence>
<evidence type="ECO:0000313" key="3">
    <source>
        <dbReference type="EMBL" id="KKK71958.1"/>
    </source>
</evidence>
<dbReference type="SMART" id="SM00471">
    <property type="entry name" value="HDc"/>
    <property type="match status" value="1"/>
</dbReference>
<dbReference type="InterPro" id="IPR011006">
    <property type="entry name" value="CheY-like_superfamily"/>
</dbReference>
<feature type="domain" description="Response regulatory" evidence="1">
    <location>
        <begin position="1"/>
        <end position="39"/>
    </location>
</feature>
<dbReference type="AlphaFoldDB" id="A0A0F8XSP1"/>
<feature type="domain" description="HD-GYP" evidence="2">
    <location>
        <begin position="73"/>
        <end position="266"/>
    </location>
</feature>
<dbReference type="PANTHER" id="PTHR45228:SF5">
    <property type="entry name" value="CYCLIC DI-GMP PHOSPHODIESTERASE VC_1348-RELATED"/>
    <property type="match status" value="1"/>
</dbReference>
<dbReference type="Gene3D" id="1.10.3210.10">
    <property type="entry name" value="Hypothetical protein af1432"/>
    <property type="match status" value="1"/>
</dbReference>
<reference evidence="3" key="1">
    <citation type="journal article" date="2015" name="Nature">
        <title>Complex archaea that bridge the gap between prokaryotes and eukaryotes.</title>
        <authorList>
            <person name="Spang A."/>
            <person name="Saw J.H."/>
            <person name="Jorgensen S.L."/>
            <person name="Zaremba-Niedzwiedzka K."/>
            <person name="Martijn J."/>
            <person name="Lind A.E."/>
            <person name="van Eijk R."/>
            <person name="Schleper C."/>
            <person name="Guy L."/>
            <person name="Ettema T.J."/>
        </authorList>
    </citation>
    <scope>NUCLEOTIDE SEQUENCE</scope>
</reference>
<dbReference type="InterPro" id="IPR052020">
    <property type="entry name" value="Cyclic_di-GMP/3'3'-cGAMP_PDE"/>
</dbReference>